<dbReference type="PANTHER" id="PTHR46577">
    <property type="entry name" value="HTH-TYPE TRANSCRIPTIONAL REGULATORY PROTEIN GABR"/>
    <property type="match status" value="1"/>
</dbReference>
<keyword evidence="5" id="KW-0804">Transcription</keyword>
<dbReference type="Gene3D" id="1.10.10.10">
    <property type="entry name" value="Winged helix-like DNA-binding domain superfamily/Winged helix DNA-binding domain"/>
    <property type="match status" value="1"/>
</dbReference>
<evidence type="ECO:0000313" key="8">
    <source>
        <dbReference type="Proteomes" id="UP000244920"/>
    </source>
</evidence>
<dbReference type="PANTHER" id="PTHR46577:SF2">
    <property type="entry name" value="TRANSCRIPTIONAL REGULATORY PROTEIN"/>
    <property type="match status" value="1"/>
</dbReference>
<sequence>MKKKTRVQEVCDWVIDKIERNIYLPRHKIPSIRQLALKLNISTFSVAQGYDLLVSMGYIKSLSGSGFFVCEKVDISDEINLAPSLINNVLDTGWLMSHLFSELPKNKAPGSGLLPDEWLLDSEIISNAIRKSAKEASEFIYSYGHIQGYQPLRELFSKQLDELGIKVNPSTIITMPGVSSAIQTVLRALVKENDYVIVDDPSWFWLLGCLHQLNLKVLSVPRDSNGPDIEKFENILKEYNPKLYITNSTLNNPTSYNISPSVMYKVLNLLHKYDAYLLEDDIYSHLEEPRKTLRYASLDQLERVFYTTGVSKVLGANWRVGFLCTPNNFLEKILRQKMLSNMTSTELTERAIHKIWLHPSYKKHIDEMKIKLTRKHEKLKKELEKIGLEYPKDCNIGIFLWINTHLDTTQMAIEASKEEFLLAPGYLFSQHSDFSTYLRLNVTRTNEEFISWLSTYKLRNYKKID</sequence>
<dbReference type="Pfam" id="PF00392">
    <property type="entry name" value="GntR"/>
    <property type="match status" value="1"/>
</dbReference>
<keyword evidence="8" id="KW-1185">Reference proteome</keyword>
<evidence type="ECO:0000256" key="2">
    <source>
        <dbReference type="ARBA" id="ARBA00022898"/>
    </source>
</evidence>
<name>A0A2U8FHF5_9PAST</name>
<dbReference type="GO" id="GO:0003700">
    <property type="term" value="F:DNA-binding transcription factor activity"/>
    <property type="evidence" value="ECO:0007669"/>
    <property type="project" value="InterPro"/>
</dbReference>
<dbReference type="SUPFAM" id="SSF46785">
    <property type="entry name" value="Winged helix' DNA-binding domain"/>
    <property type="match status" value="1"/>
</dbReference>
<accession>A0A2U8FHF5</accession>
<gene>
    <name evidence="7" type="ORF">DDU33_02325</name>
</gene>
<protein>
    <submittedName>
        <fullName evidence="7">PLP-dependent aminotransferase family protein</fullName>
    </submittedName>
</protein>
<dbReference type="Gene3D" id="3.40.640.10">
    <property type="entry name" value="Type I PLP-dependent aspartate aminotransferase-like (Major domain)"/>
    <property type="match status" value="1"/>
</dbReference>
<keyword evidence="7" id="KW-0808">Transferase</keyword>
<evidence type="ECO:0000256" key="3">
    <source>
        <dbReference type="ARBA" id="ARBA00023015"/>
    </source>
</evidence>
<dbReference type="EMBL" id="CP029206">
    <property type="protein sequence ID" value="AWI50401.1"/>
    <property type="molecule type" value="Genomic_DNA"/>
</dbReference>
<dbReference type="PROSITE" id="PS50949">
    <property type="entry name" value="HTH_GNTR"/>
    <property type="match status" value="1"/>
</dbReference>
<dbReference type="KEGG" id="apor:DDU33_02325"/>
<dbReference type="GO" id="GO:0008483">
    <property type="term" value="F:transaminase activity"/>
    <property type="evidence" value="ECO:0007669"/>
    <property type="project" value="UniProtKB-KW"/>
</dbReference>
<keyword evidence="2" id="KW-0663">Pyridoxal phosphate</keyword>
<dbReference type="InterPro" id="IPR015421">
    <property type="entry name" value="PyrdxlP-dep_Trfase_major"/>
</dbReference>
<feature type="domain" description="HTH gntR-type" evidence="6">
    <location>
        <begin position="4"/>
        <end position="72"/>
    </location>
</feature>
<proteinExistence type="inferred from homology"/>
<dbReference type="Pfam" id="PF00155">
    <property type="entry name" value="Aminotran_1_2"/>
    <property type="match status" value="1"/>
</dbReference>
<dbReference type="SMART" id="SM00345">
    <property type="entry name" value="HTH_GNTR"/>
    <property type="match status" value="1"/>
</dbReference>
<evidence type="ECO:0000256" key="5">
    <source>
        <dbReference type="ARBA" id="ARBA00023163"/>
    </source>
</evidence>
<dbReference type="SUPFAM" id="SSF53383">
    <property type="entry name" value="PLP-dependent transferases"/>
    <property type="match status" value="1"/>
</dbReference>
<dbReference type="Proteomes" id="UP000244920">
    <property type="component" value="Chromosome"/>
</dbReference>
<evidence type="ECO:0000259" key="6">
    <source>
        <dbReference type="PROSITE" id="PS50949"/>
    </source>
</evidence>
<dbReference type="RefSeq" id="WP_108922888.1">
    <property type="nucleotide sequence ID" value="NZ_CP029206.1"/>
</dbReference>
<reference evidence="8" key="1">
    <citation type="submission" date="2018-05" db="EMBL/GenBank/DDBJ databases">
        <title>Complete genome sequence of Actinobacillus porcitonsillarum reference strain 9953L55 (CCUG 46996).</title>
        <authorList>
            <person name="Dona V."/>
            <person name="Perreten V."/>
        </authorList>
    </citation>
    <scope>NUCLEOTIDE SEQUENCE [LARGE SCALE GENOMIC DNA]</scope>
    <source>
        <strain evidence="8">9953L55</strain>
    </source>
</reference>
<dbReference type="InterPro" id="IPR036390">
    <property type="entry name" value="WH_DNA-bd_sf"/>
</dbReference>
<dbReference type="Gene3D" id="3.90.1150.10">
    <property type="entry name" value="Aspartate Aminotransferase, domain 1"/>
    <property type="match status" value="1"/>
</dbReference>
<dbReference type="InterPro" id="IPR015422">
    <property type="entry name" value="PyrdxlP-dep_Trfase_small"/>
</dbReference>
<evidence type="ECO:0000256" key="1">
    <source>
        <dbReference type="ARBA" id="ARBA00005384"/>
    </source>
</evidence>
<dbReference type="CDD" id="cd00609">
    <property type="entry name" value="AAT_like"/>
    <property type="match status" value="1"/>
</dbReference>
<dbReference type="GO" id="GO:0030170">
    <property type="term" value="F:pyridoxal phosphate binding"/>
    <property type="evidence" value="ECO:0007669"/>
    <property type="project" value="InterPro"/>
</dbReference>
<evidence type="ECO:0000256" key="4">
    <source>
        <dbReference type="ARBA" id="ARBA00023125"/>
    </source>
</evidence>
<keyword evidence="4" id="KW-0238">DNA-binding</keyword>
<dbReference type="InterPro" id="IPR000524">
    <property type="entry name" value="Tscrpt_reg_HTH_GntR"/>
</dbReference>
<dbReference type="AlphaFoldDB" id="A0A2U8FHF5"/>
<dbReference type="CDD" id="cd07377">
    <property type="entry name" value="WHTH_GntR"/>
    <property type="match status" value="1"/>
</dbReference>
<keyword evidence="3" id="KW-0805">Transcription regulation</keyword>
<organism evidence="7 8">
    <name type="scientific">Actinobacillus porcitonsillarum</name>
    <dbReference type="NCBI Taxonomy" id="189834"/>
    <lineage>
        <taxon>Bacteria</taxon>
        <taxon>Pseudomonadati</taxon>
        <taxon>Pseudomonadota</taxon>
        <taxon>Gammaproteobacteria</taxon>
        <taxon>Pasteurellales</taxon>
        <taxon>Pasteurellaceae</taxon>
        <taxon>Actinobacillus</taxon>
    </lineage>
</organism>
<keyword evidence="7" id="KW-0032">Aminotransferase</keyword>
<comment type="similarity">
    <text evidence="1">In the C-terminal section; belongs to the class-I pyridoxal-phosphate-dependent aminotransferase family.</text>
</comment>
<dbReference type="InterPro" id="IPR036388">
    <property type="entry name" value="WH-like_DNA-bd_sf"/>
</dbReference>
<dbReference type="InterPro" id="IPR015424">
    <property type="entry name" value="PyrdxlP-dep_Trfase"/>
</dbReference>
<evidence type="ECO:0000313" key="7">
    <source>
        <dbReference type="EMBL" id="AWI50401.1"/>
    </source>
</evidence>
<dbReference type="InterPro" id="IPR004839">
    <property type="entry name" value="Aminotransferase_I/II_large"/>
</dbReference>
<dbReference type="GO" id="GO:0003677">
    <property type="term" value="F:DNA binding"/>
    <property type="evidence" value="ECO:0007669"/>
    <property type="project" value="UniProtKB-KW"/>
</dbReference>
<dbReference type="InterPro" id="IPR051446">
    <property type="entry name" value="HTH_trans_reg/aminotransferase"/>
</dbReference>